<dbReference type="SUPFAM" id="SSF57667">
    <property type="entry name" value="beta-beta-alpha zinc fingers"/>
    <property type="match status" value="3"/>
</dbReference>
<dbReference type="SMART" id="SM00868">
    <property type="entry name" value="zf-AD"/>
    <property type="match status" value="1"/>
</dbReference>
<feature type="domain" description="C2H2-type" evidence="11">
    <location>
        <begin position="445"/>
        <end position="468"/>
    </location>
</feature>
<keyword evidence="3" id="KW-0677">Repeat</keyword>
<evidence type="ECO:0000256" key="7">
    <source>
        <dbReference type="ARBA" id="ARBA00023163"/>
    </source>
</evidence>
<feature type="binding site" evidence="10">
    <location>
        <position position="49"/>
    </location>
    <ligand>
        <name>Zn(2+)</name>
        <dbReference type="ChEBI" id="CHEBI:29105"/>
    </ligand>
</feature>
<evidence type="ECO:0000313" key="14">
    <source>
        <dbReference type="Proteomes" id="UP000069940"/>
    </source>
</evidence>
<evidence type="ECO:0000256" key="9">
    <source>
        <dbReference type="PROSITE-ProRule" id="PRU00042"/>
    </source>
</evidence>
<dbReference type="InterPro" id="IPR012934">
    <property type="entry name" value="Znf_AD"/>
</dbReference>
<accession>A0ABM1YB25</accession>
<evidence type="ECO:0000256" key="6">
    <source>
        <dbReference type="ARBA" id="ARBA00023015"/>
    </source>
</evidence>
<evidence type="ECO:0000256" key="1">
    <source>
        <dbReference type="ARBA" id="ARBA00004123"/>
    </source>
</evidence>
<comment type="subcellular location">
    <subcellularLocation>
        <location evidence="1">Nucleus</location>
    </subcellularLocation>
</comment>
<name>A0ABM1YB25_AEDAL</name>
<feature type="domain" description="C2H2-type" evidence="11">
    <location>
        <begin position="389"/>
        <end position="416"/>
    </location>
</feature>
<protein>
    <recommendedName>
        <fullName evidence="15">C2h2-type zn-finger protein</fullName>
    </recommendedName>
</protein>
<evidence type="ECO:0000256" key="3">
    <source>
        <dbReference type="ARBA" id="ARBA00022737"/>
    </source>
</evidence>
<keyword evidence="14" id="KW-1185">Reference proteome</keyword>
<keyword evidence="8" id="KW-0539">Nucleus</keyword>
<organism evidence="13 14">
    <name type="scientific">Aedes albopictus</name>
    <name type="common">Asian tiger mosquito</name>
    <name type="synonym">Stegomyia albopicta</name>
    <dbReference type="NCBI Taxonomy" id="7160"/>
    <lineage>
        <taxon>Eukaryota</taxon>
        <taxon>Metazoa</taxon>
        <taxon>Ecdysozoa</taxon>
        <taxon>Arthropoda</taxon>
        <taxon>Hexapoda</taxon>
        <taxon>Insecta</taxon>
        <taxon>Pterygota</taxon>
        <taxon>Neoptera</taxon>
        <taxon>Endopterygota</taxon>
        <taxon>Diptera</taxon>
        <taxon>Nematocera</taxon>
        <taxon>Culicoidea</taxon>
        <taxon>Culicidae</taxon>
        <taxon>Culicinae</taxon>
        <taxon>Aedini</taxon>
        <taxon>Aedes</taxon>
        <taxon>Stegomyia</taxon>
    </lineage>
</organism>
<evidence type="ECO:0000256" key="10">
    <source>
        <dbReference type="PROSITE-ProRule" id="PRU01263"/>
    </source>
</evidence>
<dbReference type="RefSeq" id="XP_062711046.1">
    <property type="nucleotide sequence ID" value="XM_062855062.1"/>
</dbReference>
<evidence type="ECO:0000256" key="4">
    <source>
        <dbReference type="ARBA" id="ARBA00022771"/>
    </source>
</evidence>
<dbReference type="Pfam" id="PF00096">
    <property type="entry name" value="zf-C2H2"/>
    <property type="match status" value="4"/>
</dbReference>
<dbReference type="PANTHER" id="PTHR47772:SF13">
    <property type="entry name" value="GASTRULA ZINC FINGER PROTEIN XLCGF49.1-LIKE-RELATED"/>
    <property type="match status" value="1"/>
</dbReference>
<feature type="binding site" evidence="10">
    <location>
        <position position="52"/>
    </location>
    <ligand>
        <name>Zn(2+)</name>
        <dbReference type="ChEBI" id="CHEBI:29105"/>
    </ligand>
</feature>
<feature type="binding site" evidence="10">
    <location>
        <position position="7"/>
    </location>
    <ligand>
        <name>Zn(2+)</name>
        <dbReference type="ChEBI" id="CHEBI:29105"/>
    </ligand>
</feature>
<sequence length="468" mass="54131">MSAEKVCRLCMGRSNLIHCVLEDNLLQKIAICVSVMINPTDTMYPLELCALCALKVKDFFEFRQNCLKVQQLLEQTVSPQQPEEPPPPMAPIMEAVKQEKVEKILSLDKAPAVQDPQITKNEAMLDEGDVVECLNEIPDPEEVSIIESVMDRTTEEFEEISDEEKDGLMDDDLVEQDEMLFETESVAEDERENESDLQTTDDRNMDYHIEMVYEQNPLEVDFDEHEEAASEVEDIQGNQHYQPNFTIEFAQDLQEVDETLLKGLTSGLSRSYPCRVKTRRKNNGPRRSKSSNLSEKEIYQSLLQSCATCGKSVERNRMEGHRNRHLDVRPYTCNADGCGMAFYCKISLRLHTKNRHSTEQLSCDLCGKPYTSKKALYHHRKETHAEKHHACEECGLVFVSNARLNRHKVTHTDQREYKCPHCPKEFYRSNNLKVHIRSHTKEKPFGCELCDKAFGYQRLLREHMSRHH</sequence>
<feature type="binding site" evidence="10">
    <location>
        <position position="10"/>
    </location>
    <ligand>
        <name>Zn(2+)</name>
        <dbReference type="ChEBI" id="CHEBI:29105"/>
    </ligand>
</feature>
<dbReference type="InterPro" id="IPR036236">
    <property type="entry name" value="Znf_C2H2_sf"/>
</dbReference>
<keyword evidence="7" id="KW-0804">Transcription</keyword>
<dbReference type="SMART" id="SM00355">
    <property type="entry name" value="ZnF_C2H2"/>
    <property type="match status" value="6"/>
</dbReference>
<dbReference type="SUPFAM" id="SSF57716">
    <property type="entry name" value="Glucocorticoid receptor-like (DNA-binding domain)"/>
    <property type="match status" value="1"/>
</dbReference>
<dbReference type="PANTHER" id="PTHR47772">
    <property type="entry name" value="ZINC FINGER PROTEIN 200"/>
    <property type="match status" value="1"/>
</dbReference>
<reference evidence="13" key="2">
    <citation type="submission" date="2025-05" db="UniProtKB">
        <authorList>
            <consortium name="EnsemblMetazoa"/>
        </authorList>
    </citation>
    <scope>IDENTIFICATION</scope>
    <source>
        <strain evidence="13">Foshan</strain>
    </source>
</reference>
<dbReference type="GeneID" id="109420007"/>
<keyword evidence="4 9" id="KW-0863">Zinc-finger</keyword>
<feature type="domain" description="C2H2-type" evidence="11">
    <location>
        <begin position="331"/>
        <end position="361"/>
    </location>
</feature>
<dbReference type="EnsemblMetazoa" id="AALFPA23_007502.R9975">
    <property type="protein sequence ID" value="AALFPA23_007502.P9975"/>
    <property type="gene ID" value="AALFPA23_007502"/>
</dbReference>
<reference evidence="14" key="1">
    <citation type="journal article" date="2015" name="Proc. Natl. Acad. Sci. U.S.A.">
        <title>Genome sequence of the Asian Tiger mosquito, Aedes albopictus, reveals insights into its biology, genetics, and evolution.</title>
        <authorList>
            <person name="Chen X.G."/>
            <person name="Jiang X."/>
            <person name="Gu J."/>
            <person name="Xu M."/>
            <person name="Wu Y."/>
            <person name="Deng Y."/>
            <person name="Zhang C."/>
            <person name="Bonizzoni M."/>
            <person name="Dermauw W."/>
            <person name="Vontas J."/>
            <person name="Armbruster P."/>
            <person name="Huang X."/>
            <person name="Yang Y."/>
            <person name="Zhang H."/>
            <person name="He W."/>
            <person name="Peng H."/>
            <person name="Liu Y."/>
            <person name="Wu K."/>
            <person name="Chen J."/>
            <person name="Lirakis M."/>
            <person name="Topalis P."/>
            <person name="Van Leeuwen T."/>
            <person name="Hall A.B."/>
            <person name="Jiang X."/>
            <person name="Thorpe C."/>
            <person name="Mueller R.L."/>
            <person name="Sun C."/>
            <person name="Waterhouse R.M."/>
            <person name="Yan G."/>
            <person name="Tu Z.J."/>
            <person name="Fang X."/>
            <person name="James A.A."/>
        </authorList>
    </citation>
    <scope>NUCLEOTIDE SEQUENCE [LARGE SCALE GENOMIC DNA]</scope>
    <source>
        <strain evidence="14">Foshan</strain>
    </source>
</reference>
<dbReference type="Pfam" id="PF07776">
    <property type="entry name" value="zf-AD"/>
    <property type="match status" value="1"/>
</dbReference>
<dbReference type="InterPro" id="IPR050636">
    <property type="entry name" value="C2H2-ZF_domain-containing"/>
</dbReference>
<feature type="domain" description="ZAD" evidence="12">
    <location>
        <begin position="5"/>
        <end position="76"/>
    </location>
</feature>
<evidence type="ECO:0000256" key="5">
    <source>
        <dbReference type="ARBA" id="ARBA00022833"/>
    </source>
</evidence>
<keyword evidence="2 10" id="KW-0479">Metal-binding</keyword>
<proteinExistence type="predicted"/>
<evidence type="ECO:0000313" key="13">
    <source>
        <dbReference type="EnsemblMetazoa" id="AALFPA23_007502.P9975"/>
    </source>
</evidence>
<dbReference type="InterPro" id="IPR013087">
    <property type="entry name" value="Znf_C2H2_type"/>
</dbReference>
<feature type="domain" description="C2H2-type" evidence="11">
    <location>
        <begin position="417"/>
        <end position="444"/>
    </location>
</feature>
<dbReference type="PROSITE" id="PS51915">
    <property type="entry name" value="ZAD"/>
    <property type="match status" value="1"/>
</dbReference>
<dbReference type="Gene3D" id="3.30.160.60">
    <property type="entry name" value="Classic Zinc Finger"/>
    <property type="match status" value="4"/>
</dbReference>
<evidence type="ECO:0000256" key="8">
    <source>
        <dbReference type="ARBA" id="ARBA00023242"/>
    </source>
</evidence>
<dbReference type="PROSITE" id="PS00028">
    <property type="entry name" value="ZINC_FINGER_C2H2_1"/>
    <property type="match status" value="5"/>
</dbReference>
<evidence type="ECO:0000259" key="11">
    <source>
        <dbReference type="PROSITE" id="PS50157"/>
    </source>
</evidence>
<dbReference type="Gene3D" id="3.40.1800.20">
    <property type="match status" value="1"/>
</dbReference>
<dbReference type="Proteomes" id="UP000069940">
    <property type="component" value="Unassembled WGS sequence"/>
</dbReference>
<keyword evidence="5 10" id="KW-0862">Zinc</keyword>
<dbReference type="PROSITE" id="PS50157">
    <property type="entry name" value="ZINC_FINGER_C2H2_2"/>
    <property type="match status" value="5"/>
</dbReference>
<evidence type="ECO:0000259" key="12">
    <source>
        <dbReference type="PROSITE" id="PS51915"/>
    </source>
</evidence>
<feature type="domain" description="C2H2-type" evidence="11">
    <location>
        <begin position="361"/>
        <end position="389"/>
    </location>
</feature>
<evidence type="ECO:0008006" key="15">
    <source>
        <dbReference type="Google" id="ProtNLM"/>
    </source>
</evidence>
<evidence type="ECO:0000256" key="2">
    <source>
        <dbReference type="ARBA" id="ARBA00022723"/>
    </source>
</evidence>
<keyword evidence="6" id="KW-0805">Transcription regulation</keyword>